<feature type="region of interest" description="Disordered" evidence="4">
    <location>
        <begin position="355"/>
        <end position="386"/>
    </location>
</feature>
<dbReference type="EMBL" id="CP017599">
    <property type="protein sequence ID" value="AOX01244.1"/>
    <property type="molecule type" value="Genomic_DNA"/>
</dbReference>
<dbReference type="PANTHER" id="PTHR43792">
    <property type="entry name" value="GNAT FAMILY, PUTATIVE (AFU_ORTHOLOGUE AFUA_3G00765)-RELATED-RELATED"/>
    <property type="match status" value="1"/>
</dbReference>
<name>A0A1D8TUH9_9CYAN</name>
<dbReference type="InterPro" id="IPR016181">
    <property type="entry name" value="Acyl_CoA_acyltransferase"/>
</dbReference>
<dbReference type="GO" id="GO:0016747">
    <property type="term" value="F:acyltransferase activity, transferring groups other than amino-acyl groups"/>
    <property type="evidence" value="ECO:0007669"/>
    <property type="project" value="InterPro"/>
</dbReference>
<dbReference type="AlphaFoldDB" id="A0A1D8TUH9"/>
<evidence type="ECO:0000313" key="6">
    <source>
        <dbReference type="EMBL" id="AOX01244.1"/>
    </source>
</evidence>
<dbReference type="InterPro" id="IPR000182">
    <property type="entry name" value="GNAT_dom"/>
</dbReference>
<evidence type="ECO:0000256" key="2">
    <source>
        <dbReference type="ARBA" id="ARBA00023315"/>
    </source>
</evidence>
<evidence type="ECO:0000259" key="5">
    <source>
        <dbReference type="PROSITE" id="PS51186"/>
    </source>
</evidence>
<protein>
    <recommendedName>
        <fullName evidence="5">N-acetyltransferase domain-containing protein</fullName>
    </recommendedName>
</protein>
<organism evidence="6 7">
    <name type="scientific">Moorena producens PAL-8-15-08-1</name>
    <dbReference type="NCBI Taxonomy" id="1458985"/>
    <lineage>
        <taxon>Bacteria</taxon>
        <taxon>Bacillati</taxon>
        <taxon>Cyanobacteriota</taxon>
        <taxon>Cyanophyceae</taxon>
        <taxon>Coleofasciculales</taxon>
        <taxon>Coleofasciculaceae</taxon>
        <taxon>Moorena</taxon>
    </lineage>
</organism>
<dbReference type="Proteomes" id="UP000177870">
    <property type="component" value="Chromosome"/>
</dbReference>
<dbReference type="SUPFAM" id="SSF55729">
    <property type="entry name" value="Acyl-CoA N-acyltransferases (Nat)"/>
    <property type="match status" value="1"/>
</dbReference>
<dbReference type="RefSeq" id="WP_070393689.1">
    <property type="nucleotide sequence ID" value="NZ_CP017599.1"/>
</dbReference>
<dbReference type="OrthoDB" id="9811523at2"/>
<keyword evidence="1" id="KW-0808">Transferase</keyword>
<evidence type="ECO:0000256" key="3">
    <source>
        <dbReference type="ARBA" id="ARBA00038502"/>
    </source>
</evidence>
<gene>
    <name evidence="6" type="ORF">BJP34_18970</name>
</gene>
<feature type="domain" description="N-acetyltransferase" evidence="5">
    <location>
        <begin position="168"/>
        <end position="333"/>
    </location>
</feature>
<proteinExistence type="inferred from homology"/>
<evidence type="ECO:0000256" key="1">
    <source>
        <dbReference type="ARBA" id="ARBA00022679"/>
    </source>
</evidence>
<evidence type="ECO:0000313" key="7">
    <source>
        <dbReference type="Proteomes" id="UP000177870"/>
    </source>
</evidence>
<sequence>MVNLSPKNLRTAQTNWRHKIKTLYQKKINPHERKDYITFLREKFFPNHNLAENKPIIANLPTTSILQLIKASKHLKDWPLIIYCCEEYQKRLDKAVSGYKLPPHAIDNLRLLSRAYQQLGIFEFAEKTLQRVIQSSDKPSACASRSQQLLDEYQELQLLTKSLPKGVETLRSDTLILTPLQTYHEEDFFWQYADPNIAELCKLPDFDEEDWQEWLKTNQTKSTKYQFAVNHKYWGFIGSVGLEISQRIGFFYFWLGTDFQGNGYGSQAVRIMLDWASRYLGLRCCYAKAYKHNIPSKKAMEKIGFRPLPCKVVIPEREDYEEELFYWGEHQTDRLSLSEINRFFMDQGFKERVVPSQESSNGYRRNHRPDFSTNLKKLTPNLTSQG</sequence>
<feature type="compositionally biased region" description="Polar residues" evidence="4">
    <location>
        <begin position="371"/>
        <end position="386"/>
    </location>
</feature>
<dbReference type="PROSITE" id="PS51186">
    <property type="entry name" value="GNAT"/>
    <property type="match status" value="1"/>
</dbReference>
<dbReference type="Pfam" id="PF13302">
    <property type="entry name" value="Acetyltransf_3"/>
    <property type="match status" value="1"/>
</dbReference>
<dbReference type="InterPro" id="IPR051531">
    <property type="entry name" value="N-acetyltransferase"/>
</dbReference>
<dbReference type="KEGG" id="mpro:BJP34_18970"/>
<reference evidence="7" key="1">
    <citation type="submission" date="2016-10" db="EMBL/GenBank/DDBJ databases">
        <title>Comparative genomics uncovers the prolific and rare metabolic potential of the cyanobacterial genus Moorea.</title>
        <authorList>
            <person name="Leao T."/>
            <person name="Castelao G."/>
            <person name="Korobeynikov A."/>
            <person name="Monroe E.A."/>
            <person name="Podell S."/>
            <person name="Glukhov E."/>
            <person name="Allen E."/>
            <person name="Gerwick W.H."/>
            <person name="Gerwick L."/>
        </authorList>
    </citation>
    <scope>NUCLEOTIDE SEQUENCE [LARGE SCALE GENOMIC DNA]</scope>
    <source>
        <strain evidence="7">PAL-8-15-08-1</strain>
    </source>
</reference>
<dbReference type="PANTHER" id="PTHR43792:SF8">
    <property type="entry name" value="[RIBOSOMAL PROTEIN US5]-ALANINE N-ACETYLTRANSFERASE"/>
    <property type="match status" value="1"/>
</dbReference>
<evidence type="ECO:0000256" key="4">
    <source>
        <dbReference type="SAM" id="MobiDB-lite"/>
    </source>
</evidence>
<keyword evidence="2" id="KW-0012">Acyltransferase</keyword>
<comment type="similarity">
    <text evidence="3">Belongs to the acetyltransferase family. RimJ subfamily.</text>
</comment>
<dbReference type="Gene3D" id="3.40.630.30">
    <property type="match status" value="1"/>
</dbReference>
<accession>A0A1D8TUH9</accession>